<reference evidence="7 8" key="1">
    <citation type="submission" date="2020-08" db="EMBL/GenBank/DDBJ databases">
        <title>Genome public.</title>
        <authorList>
            <person name="Liu C."/>
            <person name="Sun Q."/>
        </authorList>
    </citation>
    <scope>NUCLEOTIDE SEQUENCE [LARGE SCALE GENOMIC DNA]</scope>
    <source>
        <strain evidence="7 8">BX1</strain>
    </source>
</reference>
<dbReference type="PANTHER" id="PTHR30250">
    <property type="entry name" value="PST FAMILY PREDICTED COLANIC ACID TRANSPORTER"/>
    <property type="match status" value="1"/>
</dbReference>
<evidence type="ECO:0000256" key="4">
    <source>
        <dbReference type="ARBA" id="ARBA00022989"/>
    </source>
</evidence>
<feature type="transmembrane region" description="Helical" evidence="6">
    <location>
        <begin position="281"/>
        <end position="300"/>
    </location>
</feature>
<feature type="transmembrane region" description="Helical" evidence="6">
    <location>
        <begin position="166"/>
        <end position="186"/>
    </location>
</feature>
<feature type="transmembrane region" description="Helical" evidence="6">
    <location>
        <begin position="110"/>
        <end position="131"/>
    </location>
</feature>
<dbReference type="Proteomes" id="UP000658131">
    <property type="component" value="Unassembled WGS sequence"/>
</dbReference>
<evidence type="ECO:0000313" key="8">
    <source>
        <dbReference type="Proteomes" id="UP000658131"/>
    </source>
</evidence>
<comment type="subcellular location">
    <subcellularLocation>
        <location evidence="1">Cell membrane</location>
        <topology evidence="1">Multi-pass membrane protein</topology>
    </subcellularLocation>
</comment>
<keyword evidence="8" id="KW-1185">Reference proteome</keyword>
<organism evidence="7 8">
    <name type="scientific">Yanshouia hominis</name>
    <dbReference type="NCBI Taxonomy" id="2763673"/>
    <lineage>
        <taxon>Bacteria</taxon>
        <taxon>Bacillati</taxon>
        <taxon>Bacillota</taxon>
        <taxon>Clostridia</taxon>
        <taxon>Eubacteriales</taxon>
        <taxon>Oscillospiraceae</taxon>
        <taxon>Yanshouia</taxon>
    </lineage>
</organism>
<feature type="transmembrane region" description="Helical" evidence="6">
    <location>
        <begin position="373"/>
        <end position="393"/>
    </location>
</feature>
<feature type="transmembrane region" description="Helical" evidence="6">
    <location>
        <begin position="347"/>
        <end position="367"/>
    </location>
</feature>
<name>A0ABR7NIJ0_9FIRM</name>
<evidence type="ECO:0000256" key="2">
    <source>
        <dbReference type="ARBA" id="ARBA00022475"/>
    </source>
</evidence>
<proteinExistence type="predicted"/>
<dbReference type="InterPro" id="IPR050833">
    <property type="entry name" value="Poly_Biosynth_Transport"/>
</dbReference>
<keyword evidence="3 6" id="KW-0812">Transmembrane</keyword>
<keyword evidence="5 6" id="KW-0472">Membrane</keyword>
<dbReference type="RefSeq" id="WP_262399765.1">
    <property type="nucleotide sequence ID" value="NZ_JACRTB010000009.1"/>
</dbReference>
<feature type="transmembrane region" description="Helical" evidence="6">
    <location>
        <begin position="207"/>
        <end position="226"/>
    </location>
</feature>
<sequence>MRRFELARPFFREAIQLSLASAAAQAVALAFSPAVLRRYGAGAFGVSSILIAVSGSVGQLSCLKYDLALLSLPREREEGPLLEAALVSVAASALLMGAAVSIFGTSGTHILLMILAAAAVGCYTIGSAVCLRGPGPGLLGRAVLLRSALQAAAQLSFSGWEDQTAALLAAYLISYCGGCAVLFLKRSPPRRIGWRSAARAAAEFREYPLLLLPGALAFHCAAWLHQGTVLRYDPASLGCYAVVERLLAAPMAMLSSAVGQLFLRWICGLPEPGRRPLYDRVSLSMLAIGGAACFCLYPAAPLIPRIFGGGWEEAVEIMRVLLPFFAVRFAVAPVASGLIAADGRRALACWQLLMLLLTSSAVLLANFRGLSLLPYLAAYGFLMTAGYLILWCWGRAVLERRKRIV</sequence>
<dbReference type="EMBL" id="JACRTB010000009">
    <property type="protein sequence ID" value="MBC8576228.1"/>
    <property type="molecule type" value="Genomic_DNA"/>
</dbReference>
<keyword evidence="2" id="KW-1003">Cell membrane</keyword>
<feature type="transmembrane region" description="Helical" evidence="6">
    <location>
        <begin position="84"/>
        <end position="104"/>
    </location>
</feature>
<gene>
    <name evidence="7" type="ORF">H8717_07400</name>
</gene>
<keyword evidence="4 6" id="KW-1133">Transmembrane helix</keyword>
<evidence type="ECO:0000256" key="6">
    <source>
        <dbReference type="SAM" id="Phobius"/>
    </source>
</evidence>
<feature type="transmembrane region" description="Helical" evidence="6">
    <location>
        <begin position="320"/>
        <end position="340"/>
    </location>
</feature>
<evidence type="ECO:0000256" key="1">
    <source>
        <dbReference type="ARBA" id="ARBA00004651"/>
    </source>
</evidence>
<evidence type="ECO:0000256" key="5">
    <source>
        <dbReference type="ARBA" id="ARBA00023136"/>
    </source>
</evidence>
<accession>A0ABR7NIJ0</accession>
<dbReference type="PANTHER" id="PTHR30250:SF11">
    <property type="entry name" value="O-ANTIGEN TRANSPORTER-RELATED"/>
    <property type="match status" value="1"/>
</dbReference>
<feature type="transmembrane region" description="Helical" evidence="6">
    <location>
        <begin position="246"/>
        <end position="269"/>
    </location>
</feature>
<comment type="caution">
    <text evidence="7">The sequence shown here is derived from an EMBL/GenBank/DDBJ whole genome shotgun (WGS) entry which is preliminary data.</text>
</comment>
<protein>
    <submittedName>
        <fullName evidence="7">Uncharacterized protein</fullName>
    </submittedName>
</protein>
<feature type="transmembrane region" description="Helical" evidence="6">
    <location>
        <begin position="40"/>
        <end position="63"/>
    </location>
</feature>
<evidence type="ECO:0000313" key="7">
    <source>
        <dbReference type="EMBL" id="MBC8576228.1"/>
    </source>
</evidence>
<evidence type="ECO:0000256" key="3">
    <source>
        <dbReference type="ARBA" id="ARBA00022692"/>
    </source>
</evidence>